<comment type="catalytic activity">
    <reaction evidence="1">
        <text>Endonucleolytic cleavage to 5'-phosphomonoester.</text>
        <dbReference type="EC" id="3.1.26.4"/>
    </reaction>
</comment>
<dbReference type="Proteomes" id="UP000554482">
    <property type="component" value="Unassembled WGS sequence"/>
</dbReference>
<name>A0A7J6VXM2_THATH</name>
<evidence type="ECO:0000256" key="6">
    <source>
        <dbReference type="ARBA" id="ARBA00022759"/>
    </source>
</evidence>
<dbReference type="GO" id="GO:0004523">
    <property type="term" value="F:RNA-DNA hybrid ribonuclease activity"/>
    <property type="evidence" value="ECO:0007669"/>
    <property type="project" value="UniProtKB-EC"/>
</dbReference>
<dbReference type="GO" id="GO:0003964">
    <property type="term" value="F:RNA-directed DNA polymerase activity"/>
    <property type="evidence" value="ECO:0007669"/>
    <property type="project" value="UniProtKB-KW"/>
</dbReference>
<dbReference type="PANTHER" id="PTHR10642">
    <property type="entry name" value="RIBONUCLEASE H1"/>
    <property type="match status" value="1"/>
</dbReference>
<dbReference type="InterPro" id="IPR050092">
    <property type="entry name" value="RNase_H"/>
</dbReference>
<gene>
    <name evidence="9" type="ORF">FRX31_020830</name>
</gene>
<dbReference type="AlphaFoldDB" id="A0A7J6VXM2"/>
<keyword evidence="9" id="KW-0548">Nucleotidyltransferase</keyword>
<evidence type="ECO:0000256" key="5">
    <source>
        <dbReference type="ARBA" id="ARBA00022723"/>
    </source>
</evidence>
<evidence type="ECO:0000256" key="1">
    <source>
        <dbReference type="ARBA" id="ARBA00000077"/>
    </source>
</evidence>
<keyword evidence="9" id="KW-0695">RNA-directed DNA polymerase</keyword>
<organism evidence="9 10">
    <name type="scientific">Thalictrum thalictroides</name>
    <name type="common">Rue-anemone</name>
    <name type="synonym">Anemone thalictroides</name>
    <dbReference type="NCBI Taxonomy" id="46969"/>
    <lineage>
        <taxon>Eukaryota</taxon>
        <taxon>Viridiplantae</taxon>
        <taxon>Streptophyta</taxon>
        <taxon>Embryophyta</taxon>
        <taxon>Tracheophyta</taxon>
        <taxon>Spermatophyta</taxon>
        <taxon>Magnoliopsida</taxon>
        <taxon>Ranunculales</taxon>
        <taxon>Ranunculaceae</taxon>
        <taxon>Thalictroideae</taxon>
        <taxon>Thalictrum</taxon>
    </lineage>
</organism>
<feature type="domain" description="RNase H type-1" evidence="8">
    <location>
        <begin position="85"/>
        <end position="232"/>
    </location>
</feature>
<dbReference type="CDD" id="cd09276">
    <property type="entry name" value="Rnase_HI_RT_non_LTR"/>
    <property type="match status" value="1"/>
</dbReference>
<evidence type="ECO:0000256" key="7">
    <source>
        <dbReference type="ARBA" id="ARBA00022801"/>
    </source>
</evidence>
<dbReference type="SUPFAM" id="SSF53098">
    <property type="entry name" value="Ribonuclease H-like"/>
    <property type="match status" value="1"/>
</dbReference>
<keyword evidence="6" id="KW-0255">Endonuclease</keyword>
<dbReference type="GO" id="GO:0046872">
    <property type="term" value="F:metal ion binding"/>
    <property type="evidence" value="ECO:0007669"/>
    <property type="project" value="UniProtKB-KW"/>
</dbReference>
<evidence type="ECO:0000256" key="3">
    <source>
        <dbReference type="ARBA" id="ARBA00012180"/>
    </source>
</evidence>
<dbReference type="Gene3D" id="3.30.420.10">
    <property type="entry name" value="Ribonuclease H-like superfamily/Ribonuclease H"/>
    <property type="match status" value="1"/>
</dbReference>
<accession>A0A7J6VXM2</accession>
<dbReference type="InterPro" id="IPR002156">
    <property type="entry name" value="RNaseH_domain"/>
</dbReference>
<evidence type="ECO:0000256" key="2">
    <source>
        <dbReference type="ARBA" id="ARBA00005300"/>
    </source>
</evidence>
<reference evidence="9 10" key="1">
    <citation type="submission" date="2020-06" db="EMBL/GenBank/DDBJ databases">
        <title>Transcriptomic and genomic resources for Thalictrum thalictroides and T. hernandezii: Facilitating candidate gene discovery in an emerging model plant lineage.</title>
        <authorList>
            <person name="Arias T."/>
            <person name="Riano-Pachon D.M."/>
            <person name="Di Stilio V.S."/>
        </authorList>
    </citation>
    <scope>NUCLEOTIDE SEQUENCE [LARGE SCALE GENOMIC DNA]</scope>
    <source>
        <strain evidence="10">cv. WT478/WT964</strain>
        <tissue evidence="9">Leaves</tissue>
    </source>
</reference>
<dbReference type="EC" id="3.1.26.4" evidence="3"/>
<keyword evidence="7" id="KW-0378">Hydrolase</keyword>
<keyword evidence="4" id="KW-0540">Nuclease</keyword>
<evidence type="ECO:0000313" key="9">
    <source>
        <dbReference type="EMBL" id="KAF5189583.1"/>
    </source>
</evidence>
<dbReference type="InterPro" id="IPR036397">
    <property type="entry name" value="RNaseH_sf"/>
</dbReference>
<proteinExistence type="inferred from homology"/>
<dbReference type="GO" id="GO:0043137">
    <property type="term" value="P:DNA replication, removal of RNA primer"/>
    <property type="evidence" value="ECO:0007669"/>
    <property type="project" value="TreeGrafter"/>
</dbReference>
<dbReference type="EMBL" id="JABWDY010025272">
    <property type="protein sequence ID" value="KAF5189583.1"/>
    <property type="molecule type" value="Genomic_DNA"/>
</dbReference>
<keyword evidence="10" id="KW-1185">Reference proteome</keyword>
<dbReference type="PANTHER" id="PTHR10642:SF26">
    <property type="entry name" value="RIBONUCLEASE H1"/>
    <property type="match status" value="1"/>
</dbReference>
<comment type="similarity">
    <text evidence="2">Belongs to the RNase H family.</text>
</comment>
<dbReference type="Pfam" id="PF00075">
    <property type="entry name" value="RNase_H"/>
    <property type="match status" value="1"/>
</dbReference>
<evidence type="ECO:0000256" key="4">
    <source>
        <dbReference type="ARBA" id="ARBA00022722"/>
    </source>
</evidence>
<dbReference type="OrthoDB" id="5080849at2759"/>
<comment type="caution">
    <text evidence="9">The sequence shown here is derived from an EMBL/GenBank/DDBJ whole genome shotgun (WGS) entry which is preliminary data.</text>
</comment>
<sequence>MRTRKLDPYHPLYKRSHDRTTNPALSRLSRFLKKIPSSEKINPLLFPPWERGTTFNYSFDKDNLDFFDPSDSSGNKFQTFLNRVPKNDIQLYTDGSKNPEGGVGIGYVIYQIDRQVFRGSGPLCVHNVPYDAEVHAVLHGIRTATNLPTARFAKDLWVFTDNKELASKFYSMDNIRSSQKAHIEALEAAKMWKSRLRLPHIDVGQVKICWIPGHSGITGNEQADYEAKKGSFLSYHEDNPSHSFSSLEKWHSLKLLRTKEVWWKTHLHTNYTQLEINTIPAFPKELLLSRKALGRIISLRTGHGDFAAYHKRFGHTNSNENCLCGSSKTRLHLFFCRILRRRGYRPKGSINQLLPKLLGTPEGAILLTKWLEQTKFFEEICTR</sequence>
<dbReference type="PROSITE" id="PS50879">
    <property type="entry name" value="RNASE_H_1"/>
    <property type="match status" value="1"/>
</dbReference>
<keyword evidence="9" id="KW-0808">Transferase</keyword>
<evidence type="ECO:0000259" key="8">
    <source>
        <dbReference type="PROSITE" id="PS50879"/>
    </source>
</evidence>
<keyword evidence="5" id="KW-0479">Metal-binding</keyword>
<evidence type="ECO:0000313" key="10">
    <source>
        <dbReference type="Proteomes" id="UP000554482"/>
    </source>
</evidence>
<dbReference type="GO" id="GO:0003676">
    <property type="term" value="F:nucleic acid binding"/>
    <property type="evidence" value="ECO:0007669"/>
    <property type="project" value="InterPro"/>
</dbReference>
<dbReference type="InterPro" id="IPR012337">
    <property type="entry name" value="RNaseH-like_sf"/>
</dbReference>
<protein>
    <recommendedName>
        <fullName evidence="3">ribonuclease H</fullName>
        <ecNumber evidence="3">3.1.26.4</ecNumber>
    </recommendedName>
</protein>